<evidence type="ECO:0000256" key="1">
    <source>
        <dbReference type="SAM" id="Phobius"/>
    </source>
</evidence>
<dbReference type="RefSeq" id="WP_132251360.1">
    <property type="nucleotide sequence ID" value="NZ_SMAL01000003.1"/>
</dbReference>
<reference evidence="2 3" key="1">
    <citation type="submission" date="2019-03" db="EMBL/GenBank/DDBJ databases">
        <title>Genomic Encyclopedia of Type Strains, Phase IV (KMG-IV): sequencing the most valuable type-strain genomes for metagenomic binning, comparative biology and taxonomic classification.</title>
        <authorList>
            <person name="Goeker M."/>
        </authorList>
    </citation>
    <scope>NUCLEOTIDE SEQUENCE [LARGE SCALE GENOMIC DNA]</scope>
    <source>
        <strain evidence="2 3">DSM 24629</strain>
    </source>
</reference>
<evidence type="ECO:0000313" key="2">
    <source>
        <dbReference type="EMBL" id="TCT15561.1"/>
    </source>
</evidence>
<dbReference type="CDD" id="cd03143">
    <property type="entry name" value="A4_beta-galactosidase_middle_domain"/>
    <property type="match status" value="1"/>
</dbReference>
<dbReference type="Proteomes" id="UP000294902">
    <property type="component" value="Unassembled WGS sequence"/>
</dbReference>
<dbReference type="EMBL" id="SMAL01000003">
    <property type="protein sequence ID" value="TCT15561.1"/>
    <property type="molecule type" value="Genomic_DNA"/>
</dbReference>
<dbReference type="AlphaFoldDB" id="A0A4R3MQV4"/>
<feature type="transmembrane region" description="Helical" evidence="1">
    <location>
        <begin position="384"/>
        <end position="405"/>
    </location>
</feature>
<dbReference type="Gene3D" id="3.40.50.880">
    <property type="match status" value="1"/>
</dbReference>
<keyword evidence="1" id="KW-1133">Transmembrane helix</keyword>
<sequence>MKKIKQISTICLLIFIFTILQLPMIAANEEGNIAIDVTYGFEKNIKIGKHMPVTVNIKNNGPDFEGVVEVEVPRNNNEVTVYKKNISFPQNTEKEVSLSIPVQNNIGSIKVNVKNTNGKLIKDNSFNIDGRRVLTNSLLIGVLSDDYSSLMYLQENSILSHIYSPRTFVDLSRVHLPEDVLGLGALDVIIINNYNTSNISNEQYDAIKQWVKNGGHLIIGTGPTYNKTLSIFEDDFLSGDIRSANTIETNFNHEALMPINLHIQDIIMNEGEDVFADGLVRKIQRGNGVILLTLFDLGLEPLVSYHNNVDFAALLFNNTISNEYLYNAQVDNRRLDGWRLSSYLSMFPDVNLPKMSTIVIIIMIYLLIVGPLIYFIAKKLDKREFLWIGVPAIAIIFTGIIFSFGGSTRFTQPIINRGNIIMLNNSDDVINIESYVGIISPRARNLLIEVPNDKSPALLANHHNYYSNNTNKIVHSVITVDRDITNIEIKNTQAFNPNFLSMVDTFELEGGIHSNLSFDLNGISGTLTNNLGHTLEDVFIYGNRMFSLIGNIEEGEKTITSKLNSVFNYYDVMNMVYPNRWNRSNVNVSEQIKVRQRSNFMEQFLETIERSGDNKIYLMGFYNVTEESNIRINNKKQYENNLNMVIIPIELAINEGGEINFPLGYFMPTPIYNGIDKHDYDHMNNIFFGDEIELSYHFYENLELEKIKFENNILTSRFGSFGGDVYIYNYFSEGYELFDYINETIEGDRLDEVINELNQLQIKLVQPQNQGQGPTHYATSVPLIGVQGRLN</sequence>
<name>A0A4R3MQV4_9FIRM</name>
<keyword evidence="1" id="KW-0812">Transmembrane</keyword>
<keyword evidence="3" id="KW-1185">Reference proteome</keyword>
<proteinExistence type="predicted"/>
<feature type="transmembrane region" description="Helical" evidence="1">
    <location>
        <begin position="355"/>
        <end position="377"/>
    </location>
</feature>
<gene>
    <name evidence="2" type="ORF">EDC18_103267</name>
</gene>
<keyword evidence="1" id="KW-0472">Membrane</keyword>
<dbReference type="InterPro" id="IPR029062">
    <property type="entry name" value="Class_I_gatase-like"/>
</dbReference>
<dbReference type="SUPFAM" id="SSF52317">
    <property type="entry name" value="Class I glutamine amidotransferase-like"/>
    <property type="match status" value="1"/>
</dbReference>
<comment type="caution">
    <text evidence="2">The sequence shown here is derived from an EMBL/GenBank/DDBJ whole genome shotgun (WGS) entry which is preliminary data.</text>
</comment>
<organism evidence="2 3">
    <name type="scientific">Natranaerovirga pectinivora</name>
    <dbReference type="NCBI Taxonomy" id="682400"/>
    <lineage>
        <taxon>Bacteria</taxon>
        <taxon>Bacillati</taxon>
        <taxon>Bacillota</taxon>
        <taxon>Clostridia</taxon>
        <taxon>Lachnospirales</taxon>
        <taxon>Natranaerovirgaceae</taxon>
        <taxon>Natranaerovirga</taxon>
    </lineage>
</organism>
<dbReference type="OrthoDB" id="137965at2"/>
<evidence type="ECO:0000313" key="3">
    <source>
        <dbReference type="Proteomes" id="UP000294902"/>
    </source>
</evidence>
<accession>A0A4R3MQV4</accession>
<protein>
    <submittedName>
        <fullName evidence="2">Uncharacterized protein</fullName>
    </submittedName>
</protein>